<organism evidence="1 2">
    <name type="scientific">Nosema bombycis (strain CQ1 / CVCC 102059)</name>
    <name type="common">Microsporidian parasite</name>
    <name type="synonym">Pebrine of silkworm</name>
    <dbReference type="NCBI Taxonomy" id="578461"/>
    <lineage>
        <taxon>Eukaryota</taxon>
        <taxon>Fungi</taxon>
        <taxon>Fungi incertae sedis</taxon>
        <taxon>Microsporidia</taxon>
        <taxon>Nosematidae</taxon>
        <taxon>Nosema</taxon>
    </lineage>
</organism>
<evidence type="ECO:0000313" key="2">
    <source>
        <dbReference type="Proteomes" id="UP000016927"/>
    </source>
</evidence>
<dbReference type="AlphaFoldDB" id="R0MI26"/>
<dbReference type="Proteomes" id="UP000016927">
    <property type="component" value="Unassembled WGS sequence"/>
</dbReference>
<accession>R0MI26</accession>
<dbReference type="HOGENOM" id="CLU_189330_0_0_1"/>
<proteinExistence type="predicted"/>
<sequence length="104" mass="11989">MSKNRRQKIKDTGYYDENGNPCSEHDYNKFARSVYYHLKRDMHCYPGQELFEKPDSDGPADCDCGDCKPGYGVLDDCECEPCSNYQFGPENIKYEDSDSGWDSD</sequence>
<gene>
    <name evidence="1" type="ORF">NBO_444g0002</name>
</gene>
<evidence type="ECO:0000313" key="1">
    <source>
        <dbReference type="EMBL" id="EOB12423.1"/>
    </source>
</evidence>
<name>R0MI26_NOSB1</name>
<protein>
    <submittedName>
        <fullName evidence="1">Uncharacterized protein</fullName>
    </submittedName>
</protein>
<reference evidence="1 2" key="1">
    <citation type="journal article" date="2013" name="BMC Genomics">
        <title>Comparative genomics of parasitic silkworm microsporidia reveal an association between genome expansion and host adaptation.</title>
        <authorList>
            <person name="Pan G."/>
            <person name="Xu J."/>
            <person name="Li T."/>
            <person name="Xia Q."/>
            <person name="Liu S.L."/>
            <person name="Zhang G."/>
            <person name="Li S."/>
            <person name="Li C."/>
            <person name="Liu H."/>
            <person name="Yang L."/>
            <person name="Liu T."/>
            <person name="Zhang X."/>
            <person name="Wu Z."/>
            <person name="Fan W."/>
            <person name="Dang X."/>
            <person name="Xiang H."/>
            <person name="Tao M."/>
            <person name="Li Y."/>
            <person name="Hu J."/>
            <person name="Li Z."/>
            <person name="Lin L."/>
            <person name="Luo J."/>
            <person name="Geng L."/>
            <person name="Wang L."/>
            <person name="Long M."/>
            <person name="Wan Y."/>
            <person name="He N."/>
            <person name="Zhang Z."/>
            <person name="Lu C."/>
            <person name="Keeling P.J."/>
            <person name="Wang J."/>
            <person name="Xiang Z."/>
            <person name="Zhou Z."/>
        </authorList>
    </citation>
    <scope>NUCLEOTIDE SEQUENCE [LARGE SCALE GENOMIC DNA]</scope>
    <source>
        <strain evidence="2">CQ1 / CVCC 102059</strain>
    </source>
</reference>
<keyword evidence="2" id="KW-1185">Reference proteome</keyword>
<dbReference type="EMBL" id="KB909352">
    <property type="protein sequence ID" value="EOB12423.1"/>
    <property type="molecule type" value="Genomic_DNA"/>
</dbReference>
<dbReference type="VEuPathDB" id="MicrosporidiaDB:NBO_444g0002"/>